<reference evidence="2" key="2">
    <citation type="submission" date="2015-06" db="UniProtKB">
        <authorList>
            <consortium name="EnsemblPlants"/>
        </authorList>
    </citation>
    <scope>IDENTIFICATION</scope>
</reference>
<name>A0A0E0PXG1_ORYRU</name>
<dbReference type="AlphaFoldDB" id="A0A0E0PXG1"/>
<feature type="region of interest" description="Disordered" evidence="1">
    <location>
        <begin position="124"/>
        <end position="152"/>
    </location>
</feature>
<sequence length="242" mass="26438">MATAARAARWFSGDATHTVLNRSQESFMPEKLNCDSPEREKSKVELDGWNWGRGSQSPSSVHDSWEFLGGFGEDVEKPTTVYNGRNGDNVAAAVRRARSRAPVGTAAFPSIGCTREDEIKRRNIRHGEESMERGRDRIGEDSSSSRPAVRSKARRAARALSLGSLGIGMIESKVWRFEGVDTSLPRVDAPSSRSLSPVSLVCWSGRAVEEEMDRAWASQGGCQVGPGRGKLGGRERCGYKHG</sequence>
<reference evidence="3" key="1">
    <citation type="submission" date="2013-06" db="EMBL/GenBank/DDBJ databases">
        <authorList>
            <person name="Zhao Q."/>
        </authorList>
    </citation>
    <scope>NUCLEOTIDE SEQUENCE</scope>
    <source>
        <strain evidence="3">cv. W1943</strain>
    </source>
</reference>
<evidence type="ECO:0000313" key="3">
    <source>
        <dbReference type="Proteomes" id="UP000008022"/>
    </source>
</evidence>
<feature type="compositionally biased region" description="Basic and acidic residues" evidence="1">
    <location>
        <begin position="232"/>
        <end position="242"/>
    </location>
</feature>
<accession>A0A0E0PXG1</accession>
<dbReference type="EnsemblPlants" id="ORUFI06G14600.1">
    <property type="protein sequence ID" value="ORUFI06G14600.1"/>
    <property type="gene ID" value="ORUFI06G14600"/>
</dbReference>
<protein>
    <submittedName>
        <fullName evidence="2">Uncharacterized protein</fullName>
    </submittedName>
</protein>
<feature type="region of interest" description="Disordered" evidence="1">
    <location>
        <begin position="223"/>
        <end position="242"/>
    </location>
</feature>
<proteinExistence type="predicted"/>
<evidence type="ECO:0000313" key="2">
    <source>
        <dbReference type="EnsemblPlants" id="ORUFI06G14600.1"/>
    </source>
</evidence>
<dbReference type="Gramene" id="ORUFI06G14600.1">
    <property type="protein sequence ID" value="ORUFI06G14600.1"/>
    <property type="gene ID" value="ORUFI06G14600"/>
</dbReference>
<feature type="compositionally biased region" description="Basic and acidic residues" evidence="1">
    <location>
        <begin position="124"/>
        <end position="140"/>
    </location>
</feature>
<evidence type="ECO:0000256" key="1">
    <source>
        <dbReference type="SAM" id="MobiDB-lite"/>
    </source>
</evidence>
<keyword evidence="3" id="KW-1185">Reference proteome</keyword>
<dbReference type="HOGENOM" id="CLU_1148805_0_0_1"/>
<dbReference type="Proteomes" id="UP000008022">
    <property type="component" value="Unassembled WGS sequence"/>
</dbReference>
<organism evidence="2 3">
    <name type="scientific">Oryza rufipogon</name>
    <name type="common">Brownbeard rice</name>
    <name type="synonym">Asian wild rice</name>
    <dbReference type="NCBI Taxonomy" id="4529"/>
    <lineage>
        <taxon>Eukaryota</taxon>
        <taxon>Viridiplantae</taxon>
        <taxon>Streptophyta</taxon>
        <taxon>Embryophyta</taxon>
        <taxon>Tracheophyta</taxon>
        <taxon>Spermatophyta</taxon>
        <taxon>Magnoliopsida</taxon>
        <taxon>Liliopsida</taxon>
        <taxon>Poales</taxon>
        <taxon>Poaceae</taxon>
        <taxon>BOP clade</taxon>
        <taxon>Oryzoideae</taxon>
        <taxon>Oryzeae</taxon>
        <taxon>Oryzinae</taxon>
        <taxon>Oryza</taxon>
    </lineage>
</organism>